<dbReference type="AlphaFoldDB" id="W6QTG1"/>
<evidence type="ECO:0000313" key="1">
    <source>
        <dbReference type="EMBL" id="CDM32817.1"/>
    </source>
</evidence>
<reference evidence="1" key="1">
    <citation type="journal article" date="2014" name="Nat. Commun.">
        <title>Multiple recent horizontal transfers of a large genomic region in cheese making fungi.</title>
        <authorList>
            <person name="Cheeseman K."/>
            <person name="Ropars J."/>
            <person name="Renault P."/>
            <person name="Dupont J."/>
            <person name="Gouzy J."/>
            <person name="Branca A."/>
            <person name="Abraham A.L."/>
            <person name="Ceppi M."/>
            <person name="Conseiller E."/>
            <person name="Debuchy R."/>
            <person name="Malagnac F."/>
            <person name="Goarin A."/>
            <person name="Silar P."/>
            <person name="Lacoste S."/>
            <person name="Sallet E."/>
            <person name="Bensimon A."/>
            <person name="Giraud T."/>
            <person name="Brygoo Y."/>
        </authorList>
    </citation>
    <scope>NUCLEOTIDE SEQUENCE [LARGE SCALE GENOMIC DNA]</scope>
    <source>
        <strain evidence="1">FM164</strain>
    </source>
</reference>
<organism evidence="1 2">
    <name type="scientific">Penicillium roqueforti (strain FM164)</name>
    <dbReference type="NCBI Taxonomy" id="1365484"/>
    <lineage>
        <taxon>Eukaryota</taxon>
        <taxon>Fungi</taxon>
        <taxon>Dikarya</taxon>
        <taxon>Ascomycota</taxon>
        <taxon>Pezizomycotina</taxon>
        <taxon>Eurotiomycetes</taxon>
        <taxon>Eurotiomycetidae</taxon>
        <taxon>Eurotiales</taxon>
        <taxon>Aspergillaceae</taxon>
        <taxon>Penicillium</taxon>
    </lineage>
</organism>
<evidence type="ECO:0000313" key="2">
    <source>
        <dbReference type="Proteomes" id="UP000030686"/>
    </source>
</evidence>
<dbReference type="Proteomes" id="UP000030686">
    <property type="component" value="Unassembled WGS sequence"/>
</dbReference>
<sequence>MVHTCRLGGGGVRVLFSCDFLISSGSLFLGFYTNLEPFGFLNHYYFTVDKYQFRPCLKEGSGISRTLVYVDAYIWRRTGVADQTHLRGRGYRWFGSIGGSTPFASSHRPPANFRAPPGTIVRVTYIFPLGHGHI</sequence>
<keyword evidence="2" id="KW-1185">Reference proteome</keyword>
<dbReference type="EMBL" id="HG792016">
    <property type="protein sequence ID" value="CDM32817.1"/>
    <property type="molecule type" value="Genomic_DNA"/>
</dbReference>
<dbReference type="OrthoDB" id="4347184at2759"/>
<accession>W6QTG1</accession>
<gene>
    <name evidence="1" type="ORF">PROQFM164_S02g002968</name>
</gene>
<proteinExistence type="predicted"/>
<name>W6QTG1_PENRF</name>
<protein>
    <submittedName>
        <fullName evidence="1">Genomic scaffold, ProqFM164S02</fullName>
    </submittedName>
</protein>